<protein>
    <submittedName>
        <fullName evidence="2">Protein 2</fullName>
    </submittedName>
</protein>
<sequence length="286" mass="32536">MSNSSSAFEKSESDKPEVSFVTESDLEEFAESFEKVVMAEKKLEKKVSFDLPAPKESVASASAAQNQEQTAITVIPPDDIDSRIDTVTQRTPIPKAQSKPLKEIPNMMTEDEENALKRYRKNVKDISLRESVIFLHGYRSKGDYERRHMEALLRSLNQTTQVMATHGRNVRHITNNLNEGVQESRKRVTQASEAPPAKSQKTLMNHQIQAINTLLELDNTDYAKMYDKYDLSVTHMYDALKDIMDAMEKGDYSMMEPPNKWPDVIYERLAKKVLSLKKSALSLSSK</sequence>
<dbReference type="EMBL" id="BK061773">
    <property type="protein sequence ID" value="DAZ90729.1"/>
    <property type="molecule type" value="Viral_cRNA"/>
</dbReference>
<evidence type="ECO:0000313" key="2">
    <source>
        <dbReference type="EMBL" id="DAZ90729.1"/>
    </source>
</evidence>
<proteinExistence type="predicted"/>
<organism evidence="2">
    <name type="scientific">Holcus virus 1</name>
    <dbReference type="NCBI Taxonomy" id="2984270"/>
    <lineage>
        <taxon>Viruses</taxon>
        <taxon>Riboviria</taxon>
        <taxon>Orthornavirae</taxon>
        <taxon>Negarnaviricota</taxon>
        <taxon>Haploviricotina</taxon>
        <taxon>Monjiviricetes</taxon>
        <taxon>Mononegavirales</taxon>
        <taxon>Rhabdoviridae</taxon>
        <taxon>Betarhabdovirinae</taxon>
        <taxon>Varicosavirus</taxon>
        <taxon>Varicosavirus holci</taxon>
    </lineage>
</organism>
<evidence type="ECO:0000256" key="1">
    <source>
        <dbReference type="SAM" id="MobiDB-lite"/>
    </source>
</evidence>
<name>A0A9N6YJE6_9RHAB</name>
<reference evidence="2" key="1">
    <citation type="journal article" date="2022" name="bioRxiv">
        <title>Unlocking the hidden genetic diversity of varicosaviruses, the neglected plant rhabdoviruses.</title>
        <authorList>
            <person name="Bejerman N."/>
            <person name="Dietzgen R.G."/>
            <person name="Debat H."/>
        </authorList>
    </citation>
    <scope>NUCLEOTIDE SEQUENCE</scope>
</reference>
<accession>A0A9N6YJE6</accession>
<feature type="region of interest" description="Disordered" evidence="1">
    <location>
        <begin position="1"/>
        <end position="21"/>
    </location>
</feature>